<organism evidence="1 2">
    <name type="scientific">Bermanella marisrubri</name>
    <dbReference type="NCBI Taxonomy" id="207949"/>
    <lineage>
        <taxon>Bacteria</taxon>
        <taxon>Pseudomonadati</taxon>
        <taxon>Pseudomonadota</taxon>
        <taxon>Gammaproteobacteria</taxon>
        <taxon>Oceanospirillales</taxon>
        <taxon>Oceanospirillaceae</taxon>
        <taxon>Bermanella</taxon>
    </lineage>
</organism>
<evidence type="ECO:0000313" key="1">
    <source>
        <dbReference type="EMBL" id="EAT12922.1"/>
    </source>
</evidence>
<dbReference type="CDD" id="cd10936">
    <property type="entry name" value="CE4_DAC2"/>
    <property type="match status" value="1"/>
</dbReference>
<accession>Q1N4E3</accession>
<dbReference type="STRING" id="207949.RED65_14537"/>
<dbReference type="Proteomes" id="UP000004263">
    <property type="component" value="Unassembled WGS sequence"/>
</dbReference>
<dbReference type="GO" id="GO:0005975">
    <property type="term" value="P:carbohydrate metabolic process"/>
    <property type="evidence" value="ECO:0007669"/>
    <property type="project" value="InterPro"/>
</dbReference>
<reference evidence="1 2" key="1">
    <citation type="submission" date="2006-03" db="EMBL/GenBank/DDBJ databases">
        <authorList>
            <person name="Pinhassi J."/>
            <person name="Pedros-Alio C."/>
            <person name="Ferriera S."/>
            <person name="Johnson J."/>
            <person name="Kravitz S."/>
            <person name="Halpern A."/>
            <person name="Remington K."/>
            <person name="Beeson K."/>
            <person name="Tran B."/>
            <person name="Rogers Y.-H."/>
            <person name="Friedman R."/>
            <person name="Venter J.C."/>
        </authorList>
    </citation>
    <scope>NUCLEOTIDE SEQUENCE [LARGE SCALE GENOMIC DNA]</scope>
    <source>
        <strain evidence="1 2">RED65</strain>
    </source>
</reference>
<dbReference type="Gene3D" id="3.20.20.370">
    <property type="entry name" value="Glycoside hydrolase/deacetylase"/>
    <property type="match status" value="1"/>
</dbReference>
<dbReference type="HOGENOM" id="CLU_041643_2_0_6"/>
<comment type="caution">
    <text evidence="1">The sequence shown here is derived from an EMBL/GenBank/DDBJ whole genome shotgun (WGS) entry which is preliminary data.</text>
</comment>
<dbReference type="AlphaFoldDB" id="Q1N4E3"/>
<proteinExistence type="predicted"/>
<dbReference type="InterPro" id="IPR011330">
    <property type="entry name" value="Glyco_hydro/deAcase_b/a-brl"/>
</dbReference>
<sequence>MLSLVLALPVQAQGLSNAELSASSPSVAQLAIIIDDIGNSWQKGLDAIALPGNITFAVMPHRKHSIQLAERAGRLGKEVMLHAPMATMNNRELGAGALHENLGEKLFKLRLRFAIDNIPYVRGINNHMGSRLTTSTNAMGWVMDVLKEKQLFFVDSRTHANSIAFEQAQQYGLASAKRDVFLDHERTLDAVHRQFKLAVTIAKEYGNAIAIGHPHNVTLRYLEHVIPQLEQHHIETIFVSALLKTGNQSRPNTARYNLPKPQPDLDELFARLEKKRNLSLNQNNRKPESTVHN</sequence>
<protein>
    <recommendedName>
        <fullName evidence="3">Divergent polysaccharide deacetylase family protein</fullName>
    </recommendedName>
</protein>
<dbReference type="PANTHER" id="PTHR30105">
    <property type="entry name" value="UNCHARACTERIZED YIBQ-RELATED"/>
    <property type="match status" value="1"/>
</dbReference>
<dbReference type="Pfam" id="PF04748">
    <property type="entry name" value="Polysacc_deac_2"/>
    <property type="match status" value="1"/>
</dbReference>
<evidence type="ECO:0008006" key="3">
    <source>
        <dbReference type="Google" id="ProtNLM"/>
    </source>
</evidence>
<dbReference type="SUPFAM" id="SSF88713">
    <property type="entry name" value="Glycoside hydrolase/deacetylase"/>
    <property type="match status" value="1"/>
</dbReference>
<keyword evidence="2" id="KW-1185">Reference proteome</keyword>
<dbReference type="EMBL" id="AAQH01000003">
    <property type="protein sequence ID" value="EAT12922.1"/>
    <property type="molecule type" value="Genomic_DNA"/>
</dbReference>
<evidence type="ECO:0000313" key="2">
    <source>
        <dbReference type="Proteomes" id="UP000004263"/>
    </source>
</evidence>
<dbReference type="PANTHER" id="PTHR30105:SF2">
    <property type="entry name" value="DIVERGENT POLYSACCHARIDE DEACETYLASE SUPERFAMILY"/>
    <property type="match status" value="1"/>
</dbReference>
<gene>
    <name evidence="1" type="ORF">RED65_14537</name>
</gene>
<dbReference type="InterPro" id="IPR006837">
    <property type="entry name" value="Divergent_DAC"/>
</dbReference>
<name>Q1N4E3_9GAMM</name>